<name>A0A7H2BGV4_9MICC</name>
<keyword evidence="7 8" id="KW-0472">Membrane</keyword>
<dbReference type="GO" id="GO:0005886">
    <property type="term" value="C:plasma membrane"/>
    <property type="evidence" value="ECO:0007669"/>
    <property type="project" value="UniProtKB-SubCell"/>
</dbReference>
<feature type="transmembrane region" description="Helical" evidence="8">
    <location>
        <begin position="83"/>
        <end position="101"/>
    </location>
</feature>
<keyword evidence="10" id="KW-1185">Reference proteome</keyword>
<evidence type="ECO:0000313" key="10">
    <source>
        <dbReference type="Proteomes" id="UP000516404"/>
    </source>
</evidence>
<keyword evidence="3" id="KW-0813">Transport</keyword>
<dbReference type="KEGG" id="rter:IDM49_08360"/>
<comment type="subcellular location">
    <subcellularLocation>
        <location evidence="1 8">Cell membrane</location>
        <topology evidence="1 8">Multi-pass membrane protein</topology>
    </subcellularLocation>
</comment>
<feature type="transmembrane region" description="Helical" evidence="8">
    <location>
        <begin position="193"/>
        <end position="218"/>
    </location>
</feature>
<organism evidence="9 10">
    <name type="scientific">Rothia terrae</name>
    <dbReference type="NCBI Taxonomy" id="396015"/>
    <lineage>
        <taxon>Bacteria</taxon>
        <taxon>Bacillati</taxon>
        <taxon>Actinomycetota</taxon>
        <taxon>Actinomycetes</taxon>
        <taxon>Micrococcales</taxon>
        <taxon>Micrococcaceae</taxon>
        <taxon>Rothia</taxon>
    </lineage>
</organism>
<protein>
    <recommendedName>
        <fullName evidence="8">Probable membrane transporter protein</fullName>
    </recommendedName>
</protein>
<feature type="transmembrane region" description="Helical" evidence="8">
    <location>
        <begin position="107"/>
        <end position="125"/>
    </location>
</feature>
<proteinExistence type="inferred from homology"/>
<feature type="transmembrane region" description="Helical" evidence="8">
    <location>
        <begin position="52"/>
        <end position="71"/>
    </location>
</feature>
<feature type="transmembrane region" description="Helical" evidence="8">
    <location>
        <begin position="137"/>
        <end position="156"/>
    </location>
</feature>
<evidence type="ECO:0000256" key="5">
    <source>
        <dbReference type="ARBA" id="ARBA00022692"/>
    </source>
</evidence>
<evidence type="ECO:0000256" key="8">
    <source>
        <dbReference type="RuleBase" id="RU363041"/>
    </source>
</evidence>
<dbReference type="PANTHER" id="PTHR30269">
    <property type="entry name" value="TRANSMEMBRANE PROTEIN YFCA"/>
    <property type="match status" value="1"/>
</dbReference>
<keyword evidence="5 8" id="KW-0812">Transmembrane</keyword>
<reference evidence="9 10" key="1">
    <citation type="submission" date="2020-09" db="EMBL/GenBank/DDBJ databases">
        <title>Investigation of environmental microbes.</title>
        <authorList>
            <person name="Ou Y."/>
            <person name="Kang Q."/>
        </authorList>
    </citation>
    <scope>NUCLEOTIDE SEQUENCE [LARGE SCALE GENOMIC DNA]</scope>
    <source>
        <strain evidence="9 10">KJZ-14</strain>
    </source>
</reference>
<evidence type="ECO:0000256" key="1">
    <source>
        <dbReference type="ARBA" id="ARBA00004651"/>
    </source>
</evidence>
<evidence type="ECO:0000256" key="4">
    <source>
        <dbReference type="ARBA" id="ARBA00022475"/>
    </source>
</evidence>
<evidence type="ECO:0000313" key="9">
    <source>
        <dbReference type="EMBL" id="QNV38900.1"/>
    </source>
</evidence>
<evidence type="ECO:0000256" key="2">
    <source>
        <dbReference type="ARBA" id="ARBA00009142"/>
    </source>
</evidence>
<feature type="transmembrane region" description="Helical" evidence="8">
    <location>
        <begin position="238"/>
        <end position="256"/>
    </location>
</feature>
<keyword evidence="4 8" id="KW-1003">Cell membrane</keyword>
<sequence>MLGCMEALDPTTIVLLVIAALFAGWVDAVVGGGGLIQLPAVLLVPGLSPVQALAVNKLSSFMGTLTSAITYYRRTTSDIRTALPMAAVALVASFCGAVVAAVIPAEVFTPIIMVALFAVLLFTIFKPNAGELTALKFLGKKHIIFALMIGAGIGFYDGILGPGTGSFLMIAMMTVLGYSMLQSAAQTKIVNTATNLGALILFALGGHQVWMLGFAMGIANMLGGYLGARTAISRGTGFIRVLMMCVVSALILKLGYDLVF</sequence>
<evidence type="ECO:0000256" key="3">
    <source>
        <dbReference type="ARBA" id="ARBA00022448"/>
    </source>
</evidence>
<accession>A0A7H2BGV4</accession>
<keyword evidence="6 8" id="KW-1133">Transmembrane helix</keyword>
<gene>
    <name evidence="9" type="ORF">IDM49_08360</name>
</gene>
<dbReference type="PANTHER" id="PTHR30269:SF0">
    <property type="entry name" value="MEMBRANE TRANSPORTER PROTEIN YFCA-RELATED"/>
    <property type="match status" value="1"/>
</dbReference>
<evidence type="ECO:0000256" key="7">
    <source>
        <dbReference type="ARBA" id="ARBA00023136"/>
    </source>
</evidence>
<dbReference type="AlphaFoldDB" id="A0A7H2BGV4"/>
<evidence type="ECO:0000256" key="6">
    <source>
        <dbReference type="ARBA" id="ARBA00022989"/>
    </source>
</evidence>
<feature type="transmembrane region" description="Helical" evidence="8">
    <location>
        <begin position="162"/>
        <end position="181"/>
    </location>
</feature>
<comment type="similarity">
    <text evidence="2 8">Belongs to the 4-toluene sulfonate uptake permease (TSUP) (TC 2.A.102) family.</text>
</comment>
<dbReference type="Pfam" id="PF01925">
    <property type="entry name" value="TauE"/>
    <property type="match status" value="1"/>
</dbReference>
<dbReference type="InterPro" id="IPR052017">
    <property type="entry name" value="TSUP"/>
</dbReference>
<dbReference type="InterPro" id="IPR002781">
    <property type="entry name" value="TM_pro_TauE-like"/>
</dbReference>
<dbReference type="Proteomes" id="UP000516404">
    <property type="component" value="Chromosome"/>
</dbReference>
<dbReference type="EMBL" id="CP061539">
    <property type="protein sequence ID" value="QNV38900.1"/>
    <property type="molecule type" value="Genomic_DNA"/>
</dbReference>